<dbReference type="STRING" id="1089553.Tph_c02630"/>
<feature type="transmembrane region" description="Helical" evidence="5">
    <location>
        <begin position="237"/>
        <end position="255"/>
    </location>
</feature>
<feature type="transmembrane region" description="Helical" evidence="5">
    <location>
        <begin position="326"/>
        <end position="345"/>
    </location>
</feature>
<accession>K4LEV2</accession>
<keyword evidence="2 5" id="KW-0812">Transmembrane</keyword>
<proteinExistence type="predicted"/>
<dbReference type="AlphaFoldDB" id="K4LEV2"/>
<dbReference type="PANTHER" id="PTHR37422">
    <property type="entry name" value="TEICHURONIC ACID BIOSYNTHESIS PROTEIN TUAE"/>
    <property type="match status" value="1"/>
</dbReference>
<feature type="transmembrane region" description="Helical" evidence="5">
    <location>
        <begin position="461"/>
        <end position="482"/>
    </location>
</feature>
<reference evidence="7 8" key="1">
    <citation type="journal article" date="2012" name="BMC Genomics">
        <title>Genome-guided analysis of physiological and morphological traits of the fermentative acetate oxidizer Thermacetogenium phaeum.</title>
        <authorList>
            <person name="Oehler D."/>
            <person name="Poehlein A."/>
            <person name="Leimbach A."/>
            <person name="Muller N."/>
            <person name="Daniel R."/>
            <person name="Gottschalk G."/>
            <person name="Schink B."/>
        </authorList>
    </citation>
    <scope>NUCLEOTIDE SEQUENCE [LARGE SCALE GENOMIC DNA]</scope>
    <source>
        <strain evidence="8">ATCC BAA-254 / DSM 26808 / PB</strain>
    </source>
</reference>
<sequence length="828" mass="89304">MRKQQEARNLKKTKSLRGASKKKEQMLFGLNVDLRPFFLFGLFLILFFSPFMRGLFFPPEFLTACILVGSTFIICVFDQVLRREIFVPRLALDWAVLAFVFAWALSLIGAVHVVSALRELMEAAACAFLYVCAARAARNEKSFDLLLLICYLAGIGVALIGILAAAGIFPFPGAYDGGRIMSTFQYPNALAVYLVLLNCVGLALSVKSENLLAKSFYACGNFLMILVILGTQSRGGWVVYPLAVGGLIAMLPSAYRWRAAYHLVIPLGCALFAGRGFFGLLRAGENLAAVKYAVYGGIAALVLQAAYHLLAQWLNRDEVSDATRRLAAAGGVGYLVLVIAFYVYASAGALPITAATVAPVEVVRRAEQISAAEENFRNRLEFSRDALRIVRDYPLVGVGGGGWNALYHKYQSSLYWTTETHNHFFQTWVEAGTIGLLALLSLWAGFTALTVRYLRRREGGGLRISVAGAFTGMLALGLHSAFDFDLSLPALSFLLFTLFGAVRGAAAGAFEAPSEEKAAAAAGGPAGGDGTAPTGSGSGLKGLLRRLQRLSPQGTAGPPWLIGAAVVGLAAGLALIIPARNFYAAGTVGAVGARALLNKDLETAERCYAEAHRLDPFTASYAADLAQIYAAQSLAGDDAIKHYRAIDLARKAARAEPYNARVRAVLVNVYLQLGEPLLAAREAEGLLEANPMLASSYELVVAARLEAARYYLRYGKGDLARPLLRPVDDLVEEMENKGIEVTPRFRLYQGALAAVAGRLTEALAHLEEAAQERDTEFEAKAWLAAALDAAGDSHKSGELASNLREKSPQFHELYEALRKESSSWPSSR</sequence>
<dbReference type="eggNOG" id="COG0457">
    <property type="taxonomic scope" value="Bacteria"/>
</dbReference>
<feature type="transmembrane region" description="Helical" evidence="5">
    <location>
        <begin position="211"/>
        <end position="231"/>
    </location>
</feature>
<dbReference type="GO" id="GO:0016020">
    <property type="term" value="C:membrane"/>
    <property type="evidence" value="ECO:0007669"/>
    <property type="project" value="UniProtKB-SubCell"/>
</dbReference>
<protein>
    <submittedName>
        <fullName evidence="7">Lipopolysaccharide biosynthesis protein</fullName>
    </submittedName>
</protein>
<keyword evidence="3 5" id="KW-1133">Transmembrane helix</keyword>
<evidence type="ECO:0000256" key="2">
    <source>
        <dbReference type="ARBA" id="ARBA00022692"/>
    </source>
</evidence>
<dbReference type="KEGG" id="tpz:Tph_c02630"/>
<feature type="transmembrane region" description="Helical" evidence="5">
    <location>
        <begin position="434"/>
        <end position="454"/>
    </location>
</feature>
<feature type="transmembrane region" description="Helical" evidence="5">
    <location>
        <begin position="120"/>
        <end position="138"/>
    </location>
</feature>
<feature type="transmembrane region" description="Helical" evidence="5">
    <location>
        <begin position="27"/>
        <end position="49"/>
    </location>
</feature>
<evidence type="ECO:0000313" key="8">
    <source>
        <dbReference type="Proteomes" id="UP000000467"/>
    </source>
</evidence>
<feature type="transmembrane region" description="Helical" evidence="5">
    <location>
        <begin position="488"/>
        <end position="510"/>
    </location>
</feature>
<dbReference type="eggNOG" id="COG3307">
    <property type="taxonomic scope" value="Bacteria"/>
</dbReference>
<organism evidence="7 8">
    <name type="scientific">Thermacetogenium phaeum (strain ATCC BAA-254 / DSM 26808 / PB)</name>
    <dbReference type="NCBI Taxonomy" id="1089553"/>
    <lineage>
        <taxon>Bacteria</taxon>
        <taxon>Bacillati</taxon>
        <taxon>Bacillota</taxon>
        <taxon>Clostridia</taxon>
        <taxon>Thermoanaerobacterales</taxon>
        <taxon>Thermoanaerobacteraceae</taxon>
        <taxon>Thermacetogenium</taxon>
    </lineage>
</organism>
<dbReference type="SUPFAM" id="SSF48452">
    <property type="entry name" value="TPR-like"/>
    <property type="match status" value="1"/>
</dbReference>
<feature type="transmembrane region" description="Helical" evidence="5">
    <location>
        <begin position="292"/>
        <end position="314"/>
    </location>
</feature>
<dbReference type="PANTHER" id="PTHR37422:SF23">
    <property type="entry name" value="TEICHURONIC ACID BIOSYNTHESIS PROTEIN TUAE"/>
    <property type="match status" value="1"/>
</dbReference>
<keyword evidence="4 5" id="KW-0472">Membrane</keyword>
<dbReference type="EMBL" id="CP003732">
    <property type="protein sequence ID" value="AFV10510.1"/>
    <property type="molecule type" value="Genomic_DNA"/>
</dbReference>
<feature type="domain" description="O-antigen ligase-related" evidence="6">
    <location>
        <begin position="296"/>
        <end position="440"/>
    </location>
</feature>
<keyword evidence="8" id="KW-1185">Reference proteome</keyword>
<dbReference type="Gene3D" id="1.25.40.10">
    <property type="entry name" value="Tetratricopeptide repeat domain"/>
    <property type="match status" value="1"/>
</dbReference>
<comment type="subcellular location">
    <subcellularLocation>
        <location evidence="1">Membrane</location>
        <topology evidence="1">Multi-pass membrane protein</topology>
    </subcellularLocation>
</comment>
<dbReference type="HOGENOM" id="CLU_011929_0_0_9"/>
<evidence type="ECO:0000313" key="7">
    <source>
        <dbReference type="EMBL" id="AFV10510.1"/>
    </source>
</evidence>
<gene>
    <name evidence="7" type="ordered locus">Tph_c02630</name>
</gene>
<evidence type="ECO:0000256" key="5">
    <source>
        <dbReference type="SAM" id="Phobius"/>
    </source>
</evidence>
<feature type="transmembrane region" description="Helical" evidence="5">
    <location>
        <begin position="555"/>
        <end position="577"/>
    </location>
</feature>
<dbReference type="OrthoDB" id="1808577at2"/>
<feature type="transmembrane region" description="Helical" evidence="5">
    <location>
        <begin position="184"/>
        <end position="204"/>
    </location>
</feature>
<feature type="transmembrane region" description="Helical" evidence="5">
    <location>
        <begin position="145"/>
        <end position="172"/>
    </location>
</feature>
<evidence type="ECO:0000256" key="4">
    <source>
        <dbReference type="ARBA" id="ARBA00023136"/>
    </source>
</evidence>
<evidence type="ECO:0000259" key="6">
    <source>
        <dbReference type="Pfam" id="PF04932"/>
    </source>
</evidence>
<evidence type="ECO:0000256" key="3">
    <source>
        <dbReference type="ARBA" id="ARBA00022989"/>
    </source>
</evidence>
<dbReference type="InterPro" id="IPR051533">
    <property type="entry name" value="WaaL-like"/>
</dbReference>
<feature type="transmembrane region" description="Helical" evidence="5">
    <location>
        <begin position="260"/>
        <end position="280"/>
    </location>
</feature>
<dbReference type="Proteomes" id="UP000000467">
    <property type="component" value="Chromosome"/>
</dbReference>
<dbReference type="InterPro" id="IPR011990">
    <property type="entry name" value="TPR-like_helical_dom_sf"/>
</dbReference>
<name>K4LEV2_THEPS</name>
<feature type="transmembrane region" description="Helical" evidence="5">
    <location>
        <begin position="61"/>
        <end position="80"/>
    </location>
</feature>
<feature type="transmembrane region" description="Helical" evidence="5">
    <location>
        <begin position="92"/>
        <end position="114"/>
    </location>
</feature>
<dbReference type="InterPro" id="IPR007016">
    <property type="entry name" value="O-antigen_ligase-rel_domated"/>
</dbReference>
<evidence type="ECO:0000256" key="1">
    <source>
        <dbReference type="ARBA" id="ARBA00004141"/>
    </source>
</evidence>
<dbReference type="RefSeq" id="WP_015049429.1">
    <property type="nucleotide sequence ID" value="NC_018870.1"/>
</dbReference>
<dbReference type="Pfam" id="PF04932">
    <property type="entry name" value="Wzy_C"/>
    <property type="match status" value="1"/>
</dbReference>